<evidence type="ECO:0000313" key="2">
    <source>
        <dbReference type="Proteomes" id="UP000006671"/>
    </source>
</evidence>
<protein>
    <submittedName>
        <fullName evidence="1">Predicted protein</fullName>
    </submittedName>
</protein>
<dbReference type="InParanoid" id="D2VE49"/>
<dbReference type="EMBL" id="GG738866">
    <property type="protein sequence ID" value="EFC44734.1"/>
    <property type="molecule type" value="Genomic_DNA"/>
</dbReference>
<dbReference type="KEGG" id="ngr:NAEGRDRAFT_48808"/>
<dbReference type="AlphaFoldDB" id="D2VE49"/>
<accession>D2VE49</accession>
<gene>
    <name evidence="1" type="ORF">NAEGRDRAFT_48808</name>
</gene>
<proteinExistence type="predicted"/>
<name>D2VE49_NAEGR</name>
<dbReference type="Gene3D" id="3.40.50.720">
    <property type="entry name" value="NAD(P)-binding Rossmann-like Domain"/>
    <property type="match status" value="1"/>
</dbReference>
<keyword evidence="2" id="KW-1185">Reference proteome</keyword>
<dbReference type="GeneID" id="8848268"/>
<dbReference type="Gene3D" id="3.90.25.10">
    <property type="entry name" value="UDP-galactose 4-epimerase, domain 1"/>
    <property type="match status" value="1"/>
</dbReference>
<reference evidence="1 2" key="1">
    <citation type="journal article" date="2010" name="Cell">
        <title>The genome of Naegleria gruberi illuminates early eukaryotic versatility.</title>
        <authorList>
            <person name="Fritz-Laylin L.K."/>
            <person name="Prochnik S.E."/>
            <person name="Ginger M.L."/>
            <person name="Dacks J.B."/>
            <person name="Carpenter M.L."/>
            <person name="Field M.C."/>
            <person name="Kuo A."/>
            <person name="Paredez A."/>
            <person name="Chapman J."/>
            <person name="Pham J."/>
            <person name="Shu S."/>
            <person name="Neupane R."/>
            <person name="Cipriano M."/>
            <person name="Mancuso J."/>
            <person name="Tu H."/>
            <person name="Salamov A."/>
            <person name="Lindquist E."/>
            <person name="Shapiro H."/>
            <person name="Lucas S."/>
            <person name="Grigoriev I.V."/>
            <person name="Cande W.Z."/>
            <person name="Fulton C."/>
            <person name="Rokhsar D.S."/>
            <person name="Dawson S.C."/>
        </authorList>
    </citation>
    <scope>NUCLEOTIDE SEQUENCE [LARGE SCALE GENOMIC DNA]</scope>
    <source>
        <strain evidence="1 2">NEG-M</strain>
    </source>
</reference>
<sequence length="393" mass="44792">MVEQKFQYNQQQCILKVMICTGEDDPLGFLLAEQLLTRGSKQFEQNPFAEALESNISPFARCVHVGLLVHPTHVESDNVKNLIQKYQSTNLLTCIVGDALEEKPTELCKKLDHYQVIVSAALRNSILHPHTQFRTEMNLIETCKLLSQQPYGIFKSFVPCQFMFDFSKLQQSMVLGMGSNFSIVWSFIQERKLIVEALRAKSIPYMVFNCGLCTDYLVEFLTFSDIIEERNIRGYGGDMTVQLYLDGDFSDLTIDCTSLKDIVQIAACKISQIGTDVPCGFQEYSFRGDRINLLQIAQSLNWKLVKLGSTKDCEQYIHKLVSIIQQDENHGHDQDKYRLAALLMKYLIGTNQAVMSDSLLTPKAKLVEKGFNFENVIHFTTEHFPISQTNPIH</sequence>
<dbReference type="VEuPathDB" id="AmoebaDB:NAEGRDRAFT_48808"/>
<dbReference type="Proteomes" id="UP000006671">
    <property type="component" value="Unassembled WGS sequence"/>
</dbReference>
<dbReference type="OrthoDB" id="10253617at2759"/>
<evidence type="ECO:0000313" key="1">
    <source>
        <dbReference type="EMBL" id="EFC44734.1"/>
    </source>
</evidence>
<dbReference type="RefSeq" id="XP_002677478.1">
    <property type="nucleotide sequence ID" value="XM_002677432.1"/>
</dbReference>
<dbReference type="OMA" id="TETIGCE"/>
<organism evidence="2">
    <name type="scientific">Naegleria gruberi</name>
    <name type="common">Amoeba</name>
    <dbReference type="NCBI Taxonomy" id="5762"/>
    <lineage>
        <taxon>Eukaryota</taxon>
        <taxon>Discoba</taxon>
        <taxon>Heterolobosea</taxon>
        <taxon>Tetramitia</taxon>
        <taxon>Eutetramitia</taxon>
        <taxon>Vahlkampfiidae</taxon>
        <taxon>Naegleria</taxon>
    </lineage>
</organism>